<sequence length="428" mass="44486">MTTTIRRECLAGYDEGLLKSLLDGQLAPAWQEQLRSHAAGCVACGVRLAQLRSDGALVQGRLLMLGGAPSAAAALAHDYPELPARPAVATVLARARAARGAAPRAGGWSERISALAGRWSQPAFGSLRPLPLAGGAAAAALLLGVSFTQPAVQSFAQGIVQSLRVQQVQPVKVDLSFLRGLPVHDRDDLSRLGTFSGATEPKVRATNLADAARTTGLQLRAPTALPAQLAQSRMIYVGEAANFSFTYDGQKLVTAAQGYGISDAALLNELRALNGQTVKGSVPASSAFIYGTPPMGDGSAGGAARQSATQRPSSPYVAFLQLKSPTLDVPPTINVDRLRDVLLKSGAVPPALASQLLAIQDWRTTLPIPVTRGTSSQVQVDGVSATLITGELPVPALVWQKDGTLHALVGSLSEADLLAAARSLQPAR</sequence>
<evidence type="ECO:0000313" key="1">
    <source>
        <dbReference type="EMBL" id="CAA9209909.1"/>
    </source>
</evidence>
<organism evidence="1">
    <name type="scientific">uncultured Chloroflexota bacterium</name>
    <dbReference type="NCBI Taxonomy" id="166587"/>
    <lineage>
        <taxon>Bacteria</taxon>
        <taxon>Bacillati</taxon>
        <taxon>Chloroflexota</taxon>
        <taxon>environmental samples</taxon>
    </lineage>
</organism>
<accession>A0A6J4H0B6</accession>
<name>A0A6J4H0B6_9CHLR</name>
<proteinExistence type="predicted"/>
<gene>
    <name evidence="1" type="ORF">AVDCRST_MAG77-1986</name>
</gene>
<reference evidence="1" key="1">
    <citation type="submission" date="2020-02" db="EMBL/GenBank/DDBJ databases">
        <authorList>
            <person name="Meier V. D."/>
        </authorList>
    </citation>
    <scope>NUCLEOTIDE SEQUENCE</scope>
    <source>
        <strain evidence="1">AVDCRST_MAG77</strain>
    </source>
</reference>
<protein>
    <submittedName>
        <fullName evidence="1">Uncharacterized protein</fullName>
    </submittedName>
</protein>
<dbReference type="EMBL" id="CADCTC010000001">
    <property type="protein sequence ID" value="CAA9209909.1"/>
    <property type="molecule type" value="Genomic_DNA"/>
</dbReference>
<dbReference type="AlphaFoldDB" id="A0A6J4H0B6"/>